<sequence>MKGKITRRDFLNGTQVAIGASLLNPWTDVFGADVSNFQLGTDYYPPAKTGLRGSHDGSWETMHARVSGKTWPRGAPEREYDLVVVGGGISGLSAAHFFRKEYPRGSILILDNHDDFGGHAKRNEFQVSGETRIGYGGTESIDTPSG</sequence>
<feature type="non-terminal residue" evidence="1">
    <location>
        <position position="146"/>
    </location>
</feature>
<evidence type="ECO:0008006" key="2">
    <source>
        <dbReference type="Google" id="ProtNLM"/>
    </source>
</evidence>
<dbReference type="InterPro" id="IPR036188">
    <property type="entry name" value="FAD/NAD-bd_sf"/>
</dbReference>
<dbReference type="SUPFAM" id="SSF51905">
    <property type="entry name" value="FAD/NAD(P)-binding domain"/>
    <property type="match status" value="1"/>
</dbReference>
<dbReference type="AlphaFoldDB" id="A0A382JKI6"/>
<dbReference type="EMBL" id="UINC01074949">
    <property type="protein sequence ID" value="SVC12650.1"/>
    <property type="molecule type" value="Genomic_DNA"/>
</dbReference>
<reference evidence="1" key="1">
    <citation type="submission" date="2018-05" db="EMBL/GenBank/DDBJ databases">
        <authorList>
            <person name="Lanie J.A."/>
            <person name="Ng W.-L."/>
            <person name="Kazmierczak K.M."/>
            <person name="Andrzejewski T.M."/>
            <person name="Davidsen T.M."/>
            <person name="Wayne K.J."/>
            <person name="Tettelin H."/>
            <person name="Glass J.I."/>
            <person name="Rusch D."/>
            <person name="Podicherti R."/>
            <person name="Tsui H.-C.T."/>
            <person name="Winkler M.E."/>
        </authorList>
    </citation>
    <scope>NUCLEOTIDE SEQUENCE</scope>
</reference>
<dbReference type="Gene3D" id="3.50.50.60">
    <property type="entry name" value="FAD/NAD(P)-binding domain"/>
    <property type="match status" value="1"/>
</dbReference>
<gene>
    <name evidence="1" type="ORF">METZ01_LOCUS265504</name>
</gene>
<proteinExistence type="predicted"/>
<evidence type="ECO:0000313" key="1">
    <source>
        <dbReference type="EMBL" id="SVC12650.1"/>
    </source>
</evidence>
<protein>
    <recommendedName>
        <fullName evidence="2">FAD dependent oxidoreductase domain-containing protein</fullName>
    </recommendedName>
</protein>
<organism evidence="1">
    <name type="scientific">marine metagenome</name>
    <dbReference type="NCBI Taxonomy" id="408172"/>
    <lineage>
        <taxon>unclassified sequences</taxon>
        <taxon>metagenomes</taxon>
        <taxon>ecological metagenomes</taxon>
    </lineage>
</organism>
<accession>A0A382JKI6</accession>
<name>A0A382JKI6_9ZZZZ</name>
<dbReference type="Pfam" id="PF13450">
    <property type="entry name" value="NAD_binding_8"/>
    <property type="match status" value="1"/>
</dbReference>